<proteinExistence type="predicted"/>
<feature type="non-terminal residue" evidence="1">
    <location>
        <position position="1"/>
    </location>
</feature>
<organism evidence="2">
    <name type="scientific">Caenorhabditis brenneri</name>
    <name type="common">Nematode worm</name>
    <dbReference type="NCBI Taxonomy" id="135651"/>
    <lineage>
        <taxon>Eukaryota</taxon>
        <taxon>Metazoa</taxon>
        <taxon>Ecdysozoa</taxon>
        <taxon>Nematoda</taxon>
        <taxon>Chromadorea</taxon>
        <taxon>Rhabditida</taxon>
        <taxon>Rhabditina</taxon>
        <taxon>Rhabditomorpha</taxon>
        <taxon>Rhabditoidea</taxon>
        <taxon>Rhabditidae</taxon>
        <taxon>Peloderinae</taxon>
        <taxon>Caenorhabditis</taxon>
    </lineage>
</organism>
<dbReference type="InParanoid" id="G0MLL9"/>
<evidence type="ECO:0000313" key="1">
    <source>
        <dbReference type="EMBL" id="EGT35702.1"/>
    </source>
</evidence>
<dbReference type="HOGENOM" id="CLU_3420666_0_0_1"/>
<dbReference type="AlphaFoldDB" id="G0MLL9"/>
<dbReference type="EMBL" id="GL379800">
    <property type="protein sequence ID" value="EGT35702.1"/>
    <property type="molecule type" value="Genomic_DNA"/>
</dbReference>
<keyword evidence="2" id="KW-1185">Reference proteome</keyword>
<accession>G0MLL9</accession>
<protein>
    <submittedName>
        <fullName evidence="1">Uncharacterized protein</fullName>
    </submittedName>
</protein>
<dbReference type="Proteomes" id="UP000008068">
    <property type="component" value="Unassembled WGS sequence"/>
</dbReference>
<gene>
    <name evidence="1" type="ORF">CAEBREN_09353</name>
</gene>
<evidence type="ECO:0000313" key="2">
    <source>
        <dbReference type="Proteomes" id="UP000008068"/>
    </source>
</evidence>
<sequence length="25" mass="2994">HFTENFPRSFGIDIIGQFSAYIRYD</sequence>
<reference evidence="2" key="1">
    <citation type="submission" date="2011-07" db="EMBL/GenBank/DDBJ databases">
        <authorList>
            <consortium name="Caenorhabditis brenneri Sequencing and Analysis Consortium"/>
            <person name="Wilson R.K."/>
        </authorList>
    </citation>
    <scope>NUCLEOTIDE SEQUENCE [LARGE SCALE GENOMIC DNA]</scope>
    <source>
        <strain evidence="2">PB2801</strain>
    </source>
</reference>
<name>G0MLL9_CAEBE</name>